<comment type="caution">
    <text evidence="4">The sequence shown here is derived from an EMBL/GenBank/DDBJ whole genome shotgun (WGS) entry which is preliminary data.</text>
</comment>
<dbReference type="PANTHER" id="PTHR43861:SF1">
    <property type="entry name" value="TRANS-ACONITATE 2-METHYLTRANSFERASE"/>
    <property type="match status" value="1"/>
</dbReference>
<dbReference type="PANTHER" id="PTHR43861">
    <property type="entry name" value="TRANS-ACONITATE 2-METHYLTRANSFERASE-RELATED"/>
    <property type="match status" value="1"/>
</dbReference>
<dbReference type="VEuPathDB" id="VectorBase:HLOH_057537"/>
<feature type="domain" description="Methyltransferase" evidence="3">
    <location>
        <begin position="17"/>
        <end position="115"/>
    </location>
</feature>
<dbReference type="EMBL" id="JABSTR010000005">
    <property type="protein sequence ID" value="KAH9371897.1"/>
    <property type="molecule type" value="Genomic_DNA"/>
</dbReference>
<organism evidence="4 5">
    <name type="scientific">Haemaphysalis longicornis</name>
    <name type="common">Bush tick</name>
    <dbReference type="NCBI Taxonomy" id="44386"/>
    <lineage>
        <taxon>Eukaryota</taxon>
        <taxon>Metazoa</taxon>
        <taxon>Ecdysozoa</taxon>
        <taxon>Arthropoda</taxon>
        <taxon>Chelicerata</taxon>
        <taxon>Arachnida</taxon>
        <taxon>Acari</taxon>
        <taxon>Parasitiformes</taxon>
        <taxon>Ixodida</taxon>
        <taxon>Ixodoidea</taxon>
        <taxon>Ixodidae</taxon>
        <taxon>Haemaphysalinae</taxon>
        <taxon>Haemaphysalis</taxon>
    </lineage>
</organism>
<accession>A0A9J6GAU6</accession>
<sequence>MQSVRFLRPCSEDDQHLDVGCGPGNFLQDRLLPHLRPCRRLVGVDSSWEMLDYAKRHCREPEVAFEHLDIERGEPQAIIDKYGQFDRVYSFLTFHYVWDLERAYRNVNRLLKAGGECLAVCFVRTGITEHMAQSLQQATMEAIHASEYLSTILGHIFTGKFKRMVVIICEYSLRAFGN</sequence>
<dbReference type="OrthoDB" id="66144at2759"/>
<reference evidence="4 5" key="1">
    <citation type="journal article" date="2020" name="Cell">
        <title>Large-Scale Comparative Analyses of Tick Genomes Elucidate Their Genetic Diversity and Vector Capacities.</title>
        <authorList>
            <consortium name="Tick Genome and Microbiome Consortium (TIGMIC)"/>
            <person name="Jia N."/>
            <person name="Wang J."/>
            <person name="Shi W."/>
            <person name="Du L."/>
            <person name="Sun Y."/>
            <person name="Zhan W."/>
            <person name="Jiang J.F."/>
            <person name="Wang Q."/>
            <person name="Zhang B."/>
            <person name="Ji P."/>
            <person name="Bell-Sakyi L."/>
            <person name="Cui X.M."/>
            <person name="Yuan T.T."/>
            <person name="Jiang B.G."/>
            <person name="Yang W.F."/>
            <person name="Lam T.T."/>
            <person name="Chang Q.C."/>
            <person name="Ding S.J."/>
            <person name="Wang X.J."/>
            <person name="Zhu J.G."/>
            <person name="Ruan X.D."/>
            <person name="Zhao L."/>
            <person name="Wei J.T."/>
            <person name="Ye R.Z."/>
            <person name="Que T.C."/>
            <person name="Du C.H."/>
            <person name="Zhou Y.H."/>
            <person name="Cheng J.X."/>
            <person name="Dai P.F."/>
            <person name="Guo W.B."/>
            <person name="Han X.H."/>
            <person name="Huang E.J."/>
            <person name="Li L.F."/>
            <person name="Wei W."/>
            <person name="Gao Y.C."/>
            <person name="Liu J.Z."/>
            <person name="Shao H.Z."/>
            <person name="Wang X."/>
            <person name="Wang C.C."/>
            <person name="Yang T.C."/>
            <person name="Huo Q.B."/>
            <person name="Li W."/>
            <person name="Chen H.Y."/>
            <person name="Chen S.E."/>
            <person name="Zhou L.G."/>
            <person name="Ni X.B."/>
            <person name="Tian J.H."/>
            <person name="Sheng Y."/>
            <person name="Liu T."/>
            <person name="Pan Y.S."/>
            <person name="Xia L.Y."/>
            <person name="Li J."/>
            <person name="Zhao F."/>
            <person name="Cao W.C."/>
        </authorList>
    </citation>
    <scope>NUCLEOTIDE SEQUENCE [LARGE SCALE GENOMIC DNA]</scope>
    <source>
        <strain evidence="4">HaeL-2018</strain>
    </source>
</reference>
<keyword evidence="5" id="KW-1185">Reference proteome</keyword>
<evidence type="ECO:0000256" key="1">
    <source>
        <dbReference type="ARBA" id="ARBA00022603"/>
    </source>
</evidence>
<dbReference type="GO" id="GO:0032259">
    <property type="term" value="P:methylation"/>
    <property type="evidence" value="ECO:0007669"/>
    <property type="project" value="UniProtKB-KW"/>
</dbReference>
<protein>
    <recommendedName>
        <fullName evidence="3">Methyltransferase domain-containing protein</fullName>
    </recommendedName>
</protein>
<dbReference type="InterPro" id="IPR041698">
    <property type="entry name" value="Methyltransf_25"/>
</dbReference>
<dbReference type="Pfam" id="PF13649">
    <property type="entry name" value="Methyltransf_25"/>
    <property type="match status" value="1"/>
</dbReference>
<keyword evidence="2" id="KW-0808">Transferase</keyword>
<dbReference type="GO" id="GO:0008168">
    <property type="term" value="F:methyltransferase activity"/>
    <property type="evidence" value="ECO:0007669"/>
    <property type="project" value="UniProtKB-KW"/>
</dbReference>
<dbReference type="CDD" id="cd02440">
    <property type="entry name" value="AdoMet_MTases"/>
    <property type="match status" value="1"/>
</dbReference>
<proteinExistence type="predicted"/>
<evidence type="ECO:0000256" key="2">
    <source>
        <dbReference type="ARBA" id="ARBA00022679"/>
    </source>
</evidence>
<gene>
    <name evidence="4" type="ORF">HPB48_021958</name>
</gene>
<evidence type="ECO:0000313" key="5">
    <source>
        <dbReference type="Proteomes" id="UP000821853"/>
    </source>
</evidence>
<dbReference type="InterPro" id="IPR029063">
    <property type="entry name" value="SAM-dependent_MTases_sf"/>
</dbReference>
<dbReference type="Proteomes" id="UP000821853">
    <property type="component" value="Chromosome 3"/>
</dbReference>
<evidence type="ECO:0000313" key="4">
    <source>
        <dbReference type="EMBL" id="KAH9371897.1"/>
    </source>
</evidence>
<keyword evidence="1" id="KW-0489">Methyltransferase</keyword>
<dbReference type="AlphaFoldDB" id="A0A9J6GAU6"/>
<name>A0A9J6GAU6_HAELO</name>
<evidence type="ECO:0000259" key="3">
    <source>
        <dbReference type="Pfam" id="PF13649"/>
    </source>
</evidence>
<dbReference type="SUPFAM" id="SSF53335">
    <property type="entry name" value="S-adenosyl-L-methionine-dependent methyltransferases"/>
    <property type="match status" value="1"/>
</dbReference>
<dbReference type="Gene3D" id="3.40.50.150">
    <property type="entry name" value="Vaccinia Virus protein VP39"/>
    <property type="match status" value="1"/>
</dbReference>